<name>R7V4D8_CAPTE</name>
<dbReference type="EnsemblMetazoa" id="CapteT186004">
    <property type="protein sequence ID" value="CapteP186004"/>
    <property type="gene ID" value="CapteG186004"/>
</dbReference>
<dbReference type="EMBL" id="KB295285">
    <property type="protein sequence ID" value="ELU13332.1"/>
    <property type="molecule type" value="Genomic_DNA"/>
</dbReference>
<dbReference type="HOGENOM" id="CLU_2028867_0_0_1"/>
<proteinExistence type="predicted"/>
<accession>R7V4D8</accession>
<keyword evidence="5" id="KW-1185">Reference proteome</keyword>
<feature type="signal peptide" evidence="2">
    <location>
        <begin position="1"/>
        <end position="20"/>
    </location>
</feature>
<dbReference type="AlphaFoldDB" id="R7V4D8"/>
<evidence type="ECO:0000313" key="5">
    <source>
        <dbReference type="Proteomes" id="UP000014760"/>
    </source>
</evidence>
<dbReference type="EMBL" id="AMQN01005155">
    <property type="status" value="NOT_ANNOTATED_CDS"/>
    <property type="molecule type" value="Genomic_DNA"/>
</dbReference>
<dbReference type="Proteomes" id="UP000014760">
    <property type="component" value="Unassembled WGS sequence"/>
</dbReference>
<evidence type="ECO:0008006" key="6">
    <source>
        <dbReference type="Google" id="ProtNLM"/>
    </source>
</evidence>
<reference evidence="3 5" key="2">
    <citation type="journal article" date="2013" name="Nature">
        <title>Insights into bilaterian evolution from three spiralian genomes.</title>
        <authorList>
            <person name="Simakov O."/>
            <person name="Marletaz F."/>
            <person name="Cho S.J."/>
            <person name="Edsinger-Gonzales E."/>
            <person name="Havlak P."/>
            <person name="Hellsten U."/>
            <person name="Kuo D.H."/>
            <person name="Larsson T."/>
            <person name="Lv J."/>
            <person name="Arendt D."/>
            <person name="Savage R."/>
            <person name="Osoegawa K."/>
            <person name="de Jong P."/>
            <person name="Grimwood J."/>
            <person name="Chapman J.A."/>
            <person name="Shapiro H."/>
            <person name="Aerts A."/>
            <person name="Otillar R.P."/>
            <person name="Terry A.Y."/>
            <person name="Boore J.L."/>
            <person name="Grigoriev I.V."/>
            <person name="Lindberg D.R."/>
            <person name="Seaver E.C."/>
            <person name="Weisblat D.A."/>
            <person name="Putnam N.H."/>
            <person name="Rokhsar D.S."/>
        </authorList>
    </citation>
    <scope>NUCLEOTIDE SEQUENCE</scope>
    <source>
        <strain evidence="3 5">I ESC-2004</strain>
    </source>
</reference>
<sequence length="122" mass="13559">MAKLQMLAALLIVSITRQRASPQIRSNVVSRKFSPLQKVPQLGPQGPDNLYQGYTTHPPSTLHHHRDNGRSTEVWETSSYDQEAGFCNPVESPLIPFPSIYRTVDDIVGSHGPPISGQTVRR</sequence>
<gene>
    <name evidence="3" type="ORF">CAPTEDRAFT_186004</name>
</gene>
<evidence type="ECO:0000313" key="4">
    <source>
        <dbReference type="EnsemblMetazoa" id="CapteP186004"/>
    </source>
</evidence>
<reference evidence="4" key="3">
    <citation type="submission" date="2015-06" db="UniProtKB">
        <authorList>
            <consortium name="EnsemblMetazoa"/>
        </authorList>
    </citation>
    <scope>IDENTIFICATION</scope>
</reference>
<feature type="region of interest" description="Disordered" evidence="1">
    <location>
        <begin position="35"/>
        <end position="77"/>
    </location>
</feature>
<protein>
    <recommendedName>
        <fullName evidence="6">Secreted protein</fullName>
    </recommendedName>
</protein>
<organism evidence="3">
    <name type="scientific">Capitella teleta</name>
    <name type="common">Polychaete worm</name>
    <dbReference type="NCBI Taxonomy" id="283909"/>
    <lineage>
        <taxon>Eukaryota</taxon>
        <taxon>Metazoa</taxon>
        <taxon>Spiralia</taxon>
        <taxon>Lophotrochozoa</taxon>
        <taxon>Annelida</taxon>
        <taxon>Polychaeta</taxon>
        <taxon>Sedentaria</taxon>
        <taxon>Scolecida</taxon>
        <taxon>Capitellidae</taxon>
        <taxon>Capitella</taxon>
    </lineage>
</organism>
<feature type="chain" id="PRO_5008788729" description="Secreted protein" evidence="2">
    <location>
        <begin position="21"/>
        <end position="122"/>
    </location>
</feature>
<evidence type="ECO:0000313" key="3">
    <source>
        <dbReference type="EMBL" id="ELU13332.1"/>
    </source>
</evidence>
<evidence type="ECO:0000256" key="1">
    <source>
        <dbReference type="SAM" id="MobiDB-lite"/>
    </source>
</evidence>
<evidence type="ECO:0000256" key="2">
    <source>
        <dbReference type="SAM" id="SignalP"/>
    </source>
</evidence>
<keyword evidence="2" id="KW-0732">Signal</keyword>
<reference evidence="5" key="1">
    <citation type="submission" date="2012-12" db="EMBL/GenBank/DDBJ databases">
        <authorList>
            <person name="Hellsten U."/>
            <person name="Grimwood J."/>
            <person name="Chapman J.A."/>
            <person name="Shapiro H."/>
            <person name="Aerts A."/>
            <person name="Otillar R.P."/>
            <person name="Terry A.Y."/>
            <person name="Boore J.L."/>
            <person name="Simakov O."/>
            <person name="Marletaz F."/>
            <person name="Cho S.-J."/>
            <person name="Edsinger-Gonzales E."/>
            <person name="Havlak P."/>
            <person name="Kuo D.-H."/>
            <person name="Larsson T."/>
            <person name="Lv J."/>
            <person name="Arendt D."/>
            <person name="Savage R."/>
            <person name="Osoegawa K."/>
            <person name="de Jong P."/>
            <person name="Lindberg D.R."/>
            <person name="Seaver E.C."/>
            <person name="Weisblat D.A."/>
            <person name="Putnam N.H."/>
            <person name="Grigoriev I.V."/>
            <person name="Rokhsar D.S."/>
        </authorList>
    </citation>
    <scope>NUCLEOTIDE SEQUENCE</scope>
    <source>
        <strain evidence="5">I ESC-2004</strain>
    </source>
</reference>